<dbReference type="InterPro" id="IPR035992">
    <property type="entry name" value="Ricin_B-like_lectins"/>
</dbReference>
<evidence type="ECO:0000313" key="4">
    <source>
        <dbReference type="Proteomes" id="UP000030002"/>
    </source>
</evidence>
<sequence>MSTTRMARRTSSRLATAAVTGALTWVGVMPAQAQAAAITSIVFNNVSGAPALNADPASTDDVDDIPVTSGRDLFLPASTSVQGLSGWVLSDNGTQEAFDADDYSLTPSSTAGEYVLDFDRSDLGAPVKVHTSAKVPSMFITTGSGLAAIEADKEFEDTGGTMAMVDEATGTVFNGALSEMKGRGNSTWGYVKKPYQIKLPTNTELVPGAGAHKTWILLANYLDASLIRNKVAYDLEGDVLRRAGAMDHSIKGRMIDLFIDGGFRGSYFLTEKVQVGATRLAITDLQKANETANPGLSSLTPTRTTSLAGAPGIREASYVPFTNTPAGFEQSGFLLEMDFAAGARGERSYVITKQGTPFTVKAPEDANAEQLAFVGRKLQRLEDAISSPTGRNSQGEHFSELIDVPSWARYYLVQEMTANDDAFKSSTYMYMDKGGALHAGPVWDADRTMGALNTAPAVDRVHVGDPARVKPRWIHQLLAQPAFRSAVKQAHATVVGPAVGAIVSKTGHLADAASEVERSAALNKLRWTPSGQSVVGSTPARDTGHLRSYLLRRHGALGSVFAGNYTAGTLPANGTYRIDNGALSLDVTRASLAVRAGIQLWSRNGSTAQKFRLVRGSDSYYTITNVNSGLALDVKGGVAANGTNVWQYRSNGSNAQKWRVSTLDGRNYTITSALLTHEVHDVPGPENGFVLDVGPGTKGSALRIAQSTLRTNQEFRLTAN</sequence>
<feature type="signal peptide" evidence="1">
    <location>
        <begin position="1"/>
        <end position="35"/>
    </location>
</feature>
<evidence type="ECO:0000313" key="3">
    <source>
        <dbReference type="EMBL" id="KGN31202.1"/>
    </source>
</evidence>
<dbReference type="eggNOG" id="COG3507">
    <property type="taxonomic scope" value="Bacteria"/>
</dbReference>
<dbReference type="RefSeq" id="WP_035917789.1">
    <property type="nucleotide sequence ID" value="NZ_AVPJ01000013.1"/>
</dbReference>
<dbReference type="SUPFAM" id="SSF50370">
    <property type="entry name" value="Ricin B-like lectins"/>
    <property type="match status" value="1"/>
</dbReference>
<dbReference type="EMBL" id="AVPJ01000013">
    <property type="protein sequence ID" value="KGN31202.1"/>
    <property type="molecule type" value="Genomic_DNA"/>
</dbReference>
<dbReference type="PROSITE" id="PS50231">
    <property type="entry name" value="RICIN_B_LECTIN"/>
    <property type="match status" value="1"/>
</dbReference>
<evidence type="ECO:0000256" key="1">
    <source>
        <dbReference type="SAM" id="SignalP"/>
    </source>
</evidence>
<dbReference type="InterPro" id="IPR014867">
    <property type="entry name" value="Spore_coat_CotH_CotH2/3/7"/>
</dbReference>
<proteinExistence type="predicted"/>
<dbReference type="AlphaFoldDB" id="A0A0A0J536"/>
<dbReference type="Pfam" id="PF08757">
    <property type="entry name" value="CotH"/>
    <property type="match status" value="1"/>
</dbReference>
<gene>
    <name evidence="3" type="ORF">N802_04900</name>
</gene>
<feature type="domain" description="Ricin B lectin" evidence="2">
    <location>
        <begin position="573"/>
        <end position="718"/>
    </location>
</feature>
<dbReference type="Gene3D" id="2.80.10.50">
    <property type="match status" value="1"/>
</dbReference>
<dbReference type="InterPro" id="IPR000772">
    <property type="entry name" value="Ricin_B_lectin"/>
</dbReference>
<dbReference type="eggNOG" id="COG1705">
    <property type="taxonomic scope" value="Bacteria"/>
</dbReference>
<organism evidence="3 4">
    <name type="scientific">Knoellia sinensis KCTC 19936</name>
    <dbReference type="NCBI Taxonomy" id="1385520"/>
    <lineage>
        <taxon>Bacteria</taxon>
        <taxon>Bacillati</taxon>
        <taxon>Actinomycetota</taxon>
        <taxon>Actinomycetes</taxon>
        <taxon>Micrococcales</taxon>
        <taxon>Intrasporangiaceae</taxon>
        <taxon>Knoellia</taxon>
    </lineage>
</organism>
<feature type="chain" id="PRO_5001964077" description="Ricin B lectin domain-containing protein" evidence="1">
    <location>
        <begin position="36"/>
        <end position="720"/>
    </location>
</feature>
<protein>
    <recommendedName>
        <fullName evidence="2">Ricin B lectin domain-containing protein</fullName>
    </recommendedName>
</protein>
<dbReference type="CDD" id="cd00161">
    <property type="entry name" value="beta-trefoil_Ricin-like"/>
    <property type="match status" value="1"/>
</dbReference>
<dbReference type="OrthoDB" id="9779955at2"/>
<dbReference type="Pfam" id="PF14200">
    <property type="entry name" value="RicinB_lectin_2"/>
    <property type="match status" value="1"/>
</dbReference>
<reference evidence="3 4" key="1">
    <citation type="submission" date="2013-08" db="EMBL/GenBank/DDBJ databases">
        <title>The genome sequence of Knoellia sinensis.</title>
        <authorList>
            <person name="Zhu W."/>
            <person name="Wang G."/>
        </authorList>
    </citation>
    <scope>NUCLEOTIDE SEQUENCE [LARGE SCALE GENOMIC DNA]</scope>
    <source>
        <strain evidence="3 4">KCTC 19936</strain>
    </source>
</reference>
<accession>A0A0A0J536</accession>
<dbReference type="Proteomes" id="UP000030002">
    <property type="component" value="Unassembled WGS sequence"/>
</dbReference>
<evidence type="ECO:0000259" key="2">
    <source>
        <dbReference type="SMART" id="SM00458"/>
    </source>
</evidence>
<keyword evidence="4" id="KW-1185">Reference proteome</keyword>
<comment type="caution">
    <text evidence="3">The sequence shown here is derived from an EMBL/GenBank/DDBJ whole genome shotgun (WGS) entry which is preliminary data.</text>
</comment>
<keyword evidence="1" id="KW-0732">Signal</keyword>
<dbReference type="STRING" id="1385520.N802_04900"/>
<name>A0A0A0J536_9MICO</name>
<dbReference type="SMART" id="SM00458">
    <property type="entry name" value="RICIN"/>
    <property type="match status" value="1"/>
</dbReference>